<evidence type="ECO:0000256" key="2">
    <source>
        <dbReference type="ARBA" id="ARBA00022722"/>
    </source>
</evidence>
<evidence type="ECO:0000313" key="7">
    <source>
        <dbReference type="EnsemblPlants" id="AET2Gv20999600.24"/>
    </source>
</evidence>
<evidence type="ECO:0000256" key="4">
    <source>
        <dbReference type="ARBA" id="ARBA00022801"/>
    </source>
</evidence>
<dbReference type="PANTHER" id="PTHR36531:SF6">
    <property type="entry name" value="DNA REPLICATION ATP-DEPENDENT HELICASE_NUCLEASE DNA2"/>
    <property type="match status" value="1"/>
</dbReference>
<dbReference type="AlphaFoldDB" id="A0A453CXD7"/>
<dbReference type="Gene3D" id="3.90.320.10">
    <property type="match status" value="1"/>
</dbReference>
<dbReference type="GO" id="GO:0004518">
    <property type="term" value="F:nuclease activity"/>
    <property type="evidence" value="ECO:0007669"/>
    <property type="project" value="UniProtKB-KW"/>
</dbReference>
<keyword evidence="4" id="KW-0378">Hydrolase</keyword>
<evidence type="ECO:0000256" key="6">
    <source>
        <dbReference type="ARBA" id="ARBA00023014"/>
    </source>
</evidence>
<dbReference type="EnsemblPlants" id="AET2Gv20999600.24">
    <property type="protein sequence ID" value="AET2Gv20999600.24"/>
    <property type="gene ID" value="AET2Gv20999600"/>
</dbReference>
<keyword evidence="5" id="KW-0408">Iron</keyword>
<evidence type="ECO:0000256" key="1">
    <source>
        <dbReference type="ARBA" id="ARBA00001966"/>
    </source>
</evidence>
<organism evidence="7 8">
    <name type="scientific">Aegilops tauschii subsp. strangulata</name>
    <name type="common">Goatgrass</name>
    <dbReference type="NCBI Taxonomy" id="200361"/>
    <lineage>
        <taxon>Eukaryota</taxon>
        <taxon>Viridiplantae</taxon>
        <taxon>Streptophyta</taxon>
        <taxon>Embryophyta</taxon>
        <taxon>Tracheophyta</taxon>
        <taxon>Spermatophyta</taxon>
        <taxon>Magnoliopsida</taxon>
        <taxon>Liliopsida</taxon>
        <taxon>Poales</taxon>
        <taxon>Poaceae</taxon>
        <taxon>BOP clade</taxon>
        <taxon>Pooideae</taxon>
        <taxon>Triticodae</taxon>
        <taxon>Triticeae</taxon>
        <taxon>Triticinae</taxon>
        <taxon>Aegilops</taxon>
    </lineage>
</organism>
<dbReference type="Gramene" id="AET2Gv20999600.24">
    <property type="protein sequence ID" value="AET2Gv20999600.24"/>
    <property type="gene ID" value="AET2Gv20999600"/>
</dbReference>
<evidence type="ECO:0000256" key="5">
    <source>
        <dbReference type="ARBA" id="ARBA00023004"/>
    </source>
</evidence>
<protein>
    <submittedName>
        <fullName evidence="7">Uncharacterized protein</fullName>
    </submittedName>
</protein>
<evidence type="ECO:0000313" key="8">
    <source>
        <dbReference type="Proteomes" id="UP000015105"/>
    </source>
</evidence>
<reference evidence="7" key="4">
    <citation type="submission" date="2019-03" db="UniProtKB">
        <authorList>
            <consortium name="EnsemblPlants"/>
        </authorList>
    </citation>
    <scope>IDENTIFICATION</scope>
</reference>
<evidence type="ECO:0000256" key="3">
    <source>
        <dbReference type="ARBA" id="ARBA00022723"/>
    </source>
</evidence>
<keyword evidence="8" id="KW-1185">Reference proteome</keyword>
<keyword evidence="6" id="KW-0411">Iron-sulfur</keyword>
<dbReference type="GO" id="GO:0051536">
    <property type="term" value="F:iron-sulfur cluster binding"/>
    <property type="evidence" value="ECO:0007669"/>
    <property type="project" value="UniProtKB-KW"/>
</dbReference>
<reference evidence="8" key="1">
    <citation type="journal article" date="2014" name="Science">
        <title>Ancient hybridizations among the ancestral genomes of bread wheat.</title>
        <authorList>
            <consortium name="International Wheat Genome Sequencing Consortium,"/>
            <person name="Marcussen T."/>
            <person name="Sandve S.R."/>
            <person name="Heier L."/>
            <person name="Spannagl M."/>
            <person name="Pfeifer M."/>
            <person name="Jakobsen K.S."/>
            <person name="Wulff B.B."/>
            <person name="Steuernagel B."/>
            <person name="Mayer K.F."/>
            <person name="Olsen O.A."/>
        </authorList>
    </citation>
    <scope>NUCLEOTIDE SEQUENCE [LARGE SCALE GENOMIC DNA]</scope>
    <source>
        <strain evidence="8">cv. AL8/78</strain>
    </source>
</reference>
<reference evidence="7" key="5">
    <citation type="journal article" date="2021" name="G3 (Bethesda)">
        <title>Aegilops tauschii genome assembly Aet v5.0 features greater sequence contiguity and improved annotation.</title>
        <authorList>
            <person name="Wang L."/>
            <person name="Zhu T."/>
            <person name="Rodriguez J.C."/>
            <person name="Deal K.R."/>
            <person name="Dubcovsky J."/>
            <person name="McGuire P.E."/>
            <person name="Lux T."/>
            <person name="Spannagl M."/>
            <person name="Mayer K.F.X."/>
            <person name="Baldrich P."/>
            <person name="Meyers B.C."/>
            <person name="Huo N."/>
            <person name="Gu Y.Q."/>
            <person name="Zhou H."/>
            <person name="Devos K.M."/>
            <person name="Bennetzen J.L."/>
            <person name="Unver T."/>
            <person name="Budak H."/>
            <person name="Gulick P.J."/>
            <person name="Galiba G."/>
            <person name="Kalapos B."/>
            <person name="Nelson D.R."/>
            <person name="Li P."/>
            <person name="You F.M."/>
            <person name="Luo M.C."/>
            <person name="Dvorak J."/>
        </authorList>
    </citation>
    <scope>NUCLEOTIDE SEQUENCE [LARGE SCALE GENOMIC DNA]</scope>
    <source>
        <strain evidence="7">cv. AL8/78</strain>
    </source>
</reference>
<proteinExistence type="predicted"/>
<dbReference type="InterPro" id="IPR051827">
    <property type="entry name" value="Cas4_exonuclease"/>
</dbReference>
<comment type="cofactor">
    <cofactor evidence="1">
        <name>[4Fe-4S] cluster</name>
        <dbReference type="ChEBI" id="CHEBI:49883"/>
    </cofactor>
</comment>
<name>A0A453CXD7_AEGTS</name>
<dbReference type="PANTHER" id="PTHR36531">
    <property type="entry name" value="CRISPR-ASSOCIATED EXONUCLEASE CAS4"/>
    <property type="match status" value="1"/>
</dbReference>
<dbReference type="InterPro" id="IPR011604">
    <property type="entry name" value="PDDEXK-like_dom_sf"/>
</dbReference>
<keyword evidence="3" id="KW-0479">Metal-binding</keyword>
<dbReference type="GO" id="GO:0046872">
    <property type="term" value="F:metal ion binding"/>
    <property type="evidence" value="ECO:0007669"/>
    <property type="project" value="UniProtKB-KW"/>
</dbReference>
<dbReference type="Proteomes" id="UP000015105">
    <property type="component" value="Chromosome 2D"/>
</dbReference>
<accession>A0A453CXD7</accession>
<sequence>MQHLLLCCPSREFIYLQSAMEHSAQVILYTLLMSERYLNTDIDMGLLYYLHTDQTLGIKVKRSDLIGLMMRRNELASEILKASFSQSFPAMLQSPSSCTGCRHLTSCTIYHKVHGGNTATSGLGDLFDNLVNHLSVAHHNFLKHWDRLIDLEARTSQGQEKGNFTSSSLQFWEQEFCTILLRP</sequence>
<dbReference type="GO" id="GO:0016787">
    <property type="term" value="F:hydrolase activity"/>
    <property type="evidence" value="ECO:0007669"/>
    <property type="project" value="UniProtKB-KW"/>
</dbReference>
<reference evidence="7" key="3">
    <citation type="journal article" date="2017" name="Nature">
        <title>Genome sequence of the progenitor of the wheat D genome Aegilops tauschii.</title>
        <authorList>
            <person name="Luo M.C."/>
            <person name="Gu Y.Q."/>
            <person name="Puiu D."/>
            <person name="Wang H."/>
            <person name="Twardziok S.O."/>
            <person name="Deal K.R."/>
            <person name="Huo N."/>
            <person name="Zhu T."/>
            <person name="Wang L."/>
            <person name="Wang Y."/>
            <person name="McGuire P.E."/>
            <person name="Liu S."/>
            <person name="Long H."/>
            <person name="Ramasamy R.K."/>
            <person name="Rodriguez J.C."/>
            <person name="Van S.L."/>
            <person name="Yuan L."/>
            <person name="Wang Z."/>
            <person name="Xia Z."/>
            <person name="Xiao L."/>
            <person name="Anderson O.D."/>
            <person name="Ouyang S."/>
            <person name="Liang Y."/>
            <person name="Zimin A.V."/>
            <person name="Pertea G."/>
            <person name="Qi P."/>
            <person name="Bennetzen J.L."/>
            <person name="Dai X."/>
            <person name="Dawson M.W."/>
            <person name="Muller H.G."/>
            <person name="Kugler K."/>
            <person name="Rivarola-Duarte L."/>
            <person name="Spannagl M."/>
            <person name="Mayer K.F.X."/>
            <person name="Lu F.H."/>
            <person name="Bevan M.W."/>
            <person name="Leroy P."/>
            <person name="Li P."/>
            <person name="You F.M."/>
            <person name="Sun Q."/>
            <person name="Liu Z."/>
            <person name="Lyons E."/>
            <person name="Wicker T."/>
            <person name="Salzberg S.L."/>
            <person name="Devos K.M."/>
            <person name="Dvorak J."/>
        </authorList>
    </citation>
    <scope>NUCLEOTIDE SEQUENCE [LARGE SCALE GENOMIC DNA]</scope>
    <source>
        <strain evidence="7">cv. AL8/78</strain>
    </source>
</reference>
<keyword evidence="2" id="KW-0540">Nuclease</keyword>
<reference evidence="8" key="2">
    <citation type="journal article" date="2017" name="Nat. Plants">
        <title>The Aegilops tauschii genome reveals multiple impacts of transposons.</title>
        <authorList>
            <person name="Zhao G."/>
            <person name="Zou C."/>
            <person name="Li K."/>
            <person name="Wang K."/>
            <person name="Li T."/>
            <person name="Gao L."/>
            <person name="Zhang X."/>
            <person name="Wang H."/>
            <person name="Yang Z."/>
            <person name="Liu X."/>
            <person name="Jiang W."/>
            <person name="Mao L."/>
            <person name="Kong X."/>
            <person name="Jiao Y."/>
            <person name="Jia J."/>
        </authorList>
    </citation>
    <scope>NUCLEOTIDE SEQUENCE [LARGE SCALE GENOMIC DNA]</scope>
    <source>
        <strain evidence="8">cv. AL8/78</strain>
    </source>
</reference>